<name>A0A6J7ZHX5_PLARU</name>
<comment type="caution">
    <text evidence="1">The sequence shown here is derived from an EMBL/GenBank/DDBJ whole genome shotgun (WGS) entry which is preliminary data.</text>
</comment>
<sequence length="45" mass="5121">MDSLPEFTLKKVCPCESGSKSRNKYRQVVAVLYERGCQTPSWAKV</sequence>
<dbReference type="AlphaFoldDB" id="A0A6J7ZHX5"/>
<dbReference type="Proteomes" id="UP000196521">
    <property type="component" value="Unassembled WGS sequence"/>
</dbReference>
<evidence type="ECO:0000313" key="2">
    <source>
        <dbReference type="Proteomes" id="UP000196521"/>
    </source>
</evidence>
<protein>
    <submittedName>
        <fullName evidence="1">Uncharacterized protein</fullName>
    </submittedName>
</protein>
<gene>
    <name evidence="1" type="ORF">PLAN_100641</name>
</gene>
<keyword evidence="2" id="KW-1185">Reference proteome</keyword>
<evidence type="ECO:0000313" key="1">
    <source>
        <dbReference type="EMBL" id="CAC5340591.1"/>
    </source>
</evidence>
<accession>A0A6J7ZHX5</accession>
<proteinExistence type="predicted"/>
<reference evidence="1" key="1">
    <citation type="submission" date="2020-05" db="EMBL/GenBank/DDBJ databases">
        <authorList>
            <consortium name="Genoscope - CEA"/>
            <person name="William W."/>
        </authorList>
    </citation>
    <scope>NUCLEOTIDE SEQUENCE [LARGE SCALE GENOMIC DNA]</scope>
    <source>
        <strain evidence="1">PCC 7821</strain>
    </source>
</reference>
<organism evidence="1 2">
    <name type="scientific">Planktothrix rubescens CCAP 1459/22</name>
    <dbReference type="NCBI Taxonomy" id="329571"/>
    <lineage>
        <taxon>Bacteria</taxon>
        <taxon>Bacillati</taxon>
        <taxon>Cyanobacteriota</taxon>
        <taxon>Cyanophyceae</taxon>
        <taxon>Oscillatoriophycideae</taxon>
        <taxon>Oscillatoriales</taxon>
        <taxon>Microcoleaceae</taxon>
        <taxon>Planktothrix</taxon>
    </lineage>
</organism>
<dbReference type="RefSeq" id="WP_158442197.1">
    <property type="nucleotide sequence ID" value="NZ_LR812491.1"/>
</dbReference>
<dbReference type="EMBL" id="CZCZ02000005">
    <property type="protein sequence ID" value="CAC5340591.1"/>
    <property type="molecule type" value="Genomic_DNA"/>
</dbReference>